<dbReference type="AlphaFoldDB" id="A0A545U0K5"/>
<sequence length="276" mass="31603">MKRLAIAVIHGLGSEEEFYSVELKHRIAEEYVKGAEGRLEDELLFHEIYWGDLVKEELDQFRKKANYKGDLAYQNLRQIMTDAQALALLYRPGTEIYESINNRIKDGLRKFASHRRVNQDETPLVVLAHSYGAVMMSHFIGEMKNADSKLSNFETMKTLAGYITFGNPMGLYALESANSELGVPCNIVGEALNDDMKKRARWYNFYDKDDIIAYPLKGLSDDFDQFVHGDFEINVGSAATSWNPACHSGYWEDKDFYRPVADFIAELRAPHSFWQG</sequence>
<accession>A0A545U0K5</accession>
<keyword evidence="2" id="KW-1185">Reference proteome</keyword>
<protein>
    <recommendedName>
        <fullName evidence="3">Alpha/beta hydrolase</fullName>
    </recommendedName>
</protein>
<gene>
    <name evidence="1" type="ORF">FLL46_24760</name>
</gene>
<dbReference type="SUPFAM" id="SSF53474">
    <property type="entry name" value="alpha/beta-Hydrolases"/>
    <property type="match status" value="1"/>
</dbReference>
<dbReference type="InterPro" id="IPR029058">
    <property type="entry name" value="AB_hydrolase_fold"/>
</dbReference>
<dbReference type="Proteomes" id="UP000315439">
    <property type="component" value="Unassembled WGS sequence"/>
</dbReference>
<evidence type="ECO:0000313" key="2">
    <source>
        <dbReference type="Proteomes" id="UP000315439"/>
    </source>
</evidence>
<reference evidence="1 2" key="1">
    <citation type="submission" date="2019-07" db="EMBL/GenBank/DDBJ databases">
        <title>Draft genome for Aliikangiella sp. M105.</title>
        <authorList>
            <person name="Wang G."/>
        </authorList>
    </citation>
    <scope>NUCLEOTIDE SEQUENCE [LARGE SCALE GENOMIC DNA]</scope>
    <source>
        <strain evidence="1 2">M105</strain>
    </source>
</reference>
<organism evidence="1 2">
    <name type="scientific">Aliikangiella coralliicola</name>
    <dbReference type="NCBI Taxonomy" id="2592383"/>
    <lineage>
        <taxon>Bacteria</taxon>
        <taxon>Pseudomonadati</taxon>
        <taxon>Pseudomonadota</taxon>
        <taxon>Gammaproteobacteria</taxon>
        <taxon>Oceanospirillales</taxon>
        <taxon>Pleioneaceae</taxon>
        <taxon>Aliikangiella</taxon>
    </lineage>
</organism>
<evidence type="ECO:0008006" key="3">
    <source>
        <dbReference type="Google" id="ProtNLM"/>
    </source>
</evidence>
<dbReference type="OrthoDB" id="70513at2"/>
<proteinExistence type="predicted"/>
<comment type="caution">
    <text evidence="1">The sequence shown here is derived from an EMBL/GenBank/DDBJ whole genome shotgun (WGS) entry which is preliminary data.</text>
</comment>
<name>A0A545U0K5_9GAMM</name>
<dbReference type="RefSeq" id="WP_142934778.1">
    <property type="nucleotide sequence ID" value="NZ_ML660171.1"/>
</dbReference>
<evidence type="ECO:0000313" key="1">
    <source>
        <dbReference type="EMBL" id="TQV82984.1"/>
    </source>
</evidence>
<dbReference type="EMBL" id="VIKS01000015">
    <property type="protein sequence ID" value="TQV82984.1"/>
    <property type="molecule type" value="Genomic_DNA"/>
</dbReference>